<feature type="domain" description="Cytidyltransferase-like" evidence="3">
    <location>
        <begin position="6"/>
        <end position="99"/>
    </location>
</feature>
<dbReference type="PANTHER" id="PTHR43793">
    <property type="entry name" value="FAD SYNTHASE"/>
    <property type="match status" value="1"/>
</dbReference>
<sequence>MIIGYTSGIFDLFHQGHKNYLLACKELCDFLIVGVDSNYRAKILKGDTRPIDDISTRLKSVSVYCDYAFEKIEQSGVYINKYHPEVFFRSRDNIMNAHKINNKTIYIPYTEGVSTTMLISQRFILN</sequence>
<evidence type="ECO:0000313" key="6">
    <source>
        <dbReference type="Proteomes" id="UP000237365"/>
    </source>
</evidence>
<reference evidence="4 6" key="2">
    <citation type="submission" date="2024-07" db="EMBL/GenBank/DDBJ databases">
        <title>Making a pathogen? Evaluating the impact of protist predation on the evolution of virulence in Serratia marcescens.</title>
        <authorList>
            <person name="Hopkins H."/>
            <person name="Lopezguerra C."/>
            <person name="Lau M.-J."/>
        </authorList>
    </citation>
    <scope>NUCLEOTIDE SEQUENCE [LARGE SCALE GENOMIC DNA]</scope>
    <source>
        <strain evidence="4 6">KZ19</strain>
    </source>
</reference>
<dbReference type="AlphaFoldDB" id="A0AAP8PU84"/>
<reference evidence="4 6" key="3">
    <citation type="submission" date="2024-07" db="EMBL/GenBank/DDBJ databases">
        <authorList>
            <person name="Raymann K."/>
        </authorList>
    </citation>
    <scope>NUCLEOTIDE SEQUENCE [LARGE SCALE GENOMIC DNA]</scope>
    <source>
        <strain evidence="4 6">KZ19</strain>
    </source>
</reference>
<evidence type="ECO:0000256" key="2">
    <source>
        <dbReference type="ARBA" id="ARBA00022695"/>
    </source>
</evidence>
<accession>A0AAP8PU84</accession>
<dbReference type="GO" id="GO:0016779">
    <property type="term" value="F:nucleotidyltransferase activity"/>
    <property type="evidence" value="ECO:0007669"/>
    <property type="project" value="UniProtKB-KW"/>
</dbReference>
<dbReference type="Proteomes" id="UP000237365">
    <property type="component" value="Unassembled WGS sequence"/>
</dbReference>
<dbReference type="Pfam" id="PF01467">
    <property type="entry name" value="CTP_transf_like"/>
    <property type="match status" value="1"/>
</dbReference>
<dbReference type="InterPro" id="IPR004821">
    <property type="entry name" value="Cyt_trans-like"/>
</dbReference>
<evidence type="ECO:0000259" key="3">
    <source>
        <dbReference type="Pfam" id="PF01467"/>
    </source>
</evidence>
<dbReference type="EMBL" id="PQGI02000003">
    <property type="protein sequence ID" value="MEX3189050.1"/>
    <property type="molecule type" value="Genomic_DNA"/>
</dbReference>
<protein>
    <submittedName>
        <fullName evidence="4">Adenylyltransferase/cytidyltransferase family protein</fullName>
    </submittedName>
</protein>
<dbReference type="EMBL" id="PQGI01000012">
    <property type="protein sequence ID" value="POP15974.1"/>
    <property type="molecule type" value="Genomic_DNA"/>
</dbReference>
<keyword evidence="1" id="KW-0808">Transferase</keyword>
<reference evidence="5" key="1">
    <citation type="submission" date="2018-01" db="EMBL/GenBank/DDBJ databases">
        <title>The opportunistic pathogen Serratia marcescens is an overlooked threat to honeybees.</title>
        <authorList>
            <person name="Raymann K."/>
            <person name="Shaffer Z."/>
            <person name="Coon K."/>
            <person name="Salisbury S."/>
            <person name="Moran N.A."/>
        </authorList>
    </citation>
    <scope>NUCLEOTIDE SEQUENCE [LARGE SCALE GENOMIC DNA]</scope>
    <source>
        <strain evidence="5">KZ19</strain>
    </source>
</reference>
<proteinExistence type="predicted"/>
<comment type="caution">
    <text evidence="5">The sequence shown here is derived from an EMBL/GenBank/DDBJ whole genome shotgun (WGS) entry which is preliminary data.</text>
</comment>
<dbReference type="SUPFAM" id="SSF52374">
    <property type="entry name" value="Nucleotidylyl transferase"/>
    <property type="match status" value="1"/>
</dbReference>
<dbReference type="InterPro" id="IPR014729">
    <property type="entry name" value="Rossmann-like_a/b/a_fold"/>
</dbReference>
<evidence type="ECO:0000256" key="1">
    <source>
        <dbReference type="ARBA" id="ARBA00022679"/>
    </source>
</evidence>
<keyword evidence="2 4" id="KW-0548">Nucleotidyltransferase</keyword>
<dbReference type="RefSeq" id="WP_071845102.1">
    <property type="nucleotide sequence ID" value="NZ_CP012639.1"/>
</dbReference>
<gene>
    <name evidence="4" type="ORF">C3R40_020795</name>
    <name evidence="5" type="ORF">C3R40_16650</name>
</gene>
<dbReference type="InterPro" id="IPR050385">
    <property type="entry name" value="Archaeal_FAD_synthase"/>
</dbReference>
<evidence type="ECO:0000313" key="4">
    <source>
        <dbReference type="EMBL" id="MEX3189050.1"/>
    </source>
</evidence>
<name>A0AAP8PU84_SERMA</name>
<evidence type="ECO:0000313" key="5">
    <source>
        <dbReference type="EMBL" id="POP15974.1"/>
    </source>
</evidence>
<organism evidence="5">
    <name type="scientific">Serratia marcescens</name>
    <dbReference type="NCBI Taxonomy" id="615"/>
    <lineage>
        <taxon>Bacteria</taxon>
        <taxon>Pseudomonadati</taxon>
        <taxon>Pseudomonadota</taxon>
        <taxon>Gammaproteobacteria</taxon>
        <taxon>Enterobacterales</taxon>
        <taxon>Yersiniaceae</taxon>
        <taxon>Serratia</taxon>
    </lineage>
</organism>
<dbReference type="Gene3D" id="3.40.50.620">
    <property type="entry name" value="HUPs"/>
    <property type="match status" value="1"/>
</dbReference>
<dbReference type="NCBIfam" id="TIGR00125">
    <property type="entry name" value="cyt_tran_rel"/>
    <property type="match status" value="1"/>
</dbReference>
<dbReference type="PANTHER" id="PTHR43793:SF1">
    <property type="entry name" value="FAD SYNTHASE"/>
    <property type="match status" value="1"/>
</dbReference>